<comment type="caution">
    <text evidence="1">The sequence shown here is derived from an EMBL/GenBank/DDBJ whole genome shotgun (WGS) entry which is preliminary data.</text>
</comment>
<keyword evidence="2" id="KW-1185">Reference proteome</keyword>
<dbReference type="InParanoid" id="A0A024FTS6"/>
<proteinExistence type="predicted"/>
<dbReference type="EMBL" id="CAIX01000285">
    <property type="protein sequence ID" value="CCI10533.1"/>
    <property type="molecule type" value="Genomic_DNA"/>
</dbReference>
<dbReference type="Proteomes" id="UP000053237">
    <property type="component" value="Unassembled WGS sequence"/>
</dbReference>
<organism evidence="1 2">
    <name type="scientific">Albugo candida</name>
    <dbReference type="NCBI Taxonomy" id="65357"/>
    <lineage>
        <taxon>Eukaryota</taxon>
        <taxon>Sar</taxon>
        <taxon>Stramenopiles</taxon>
        <taxon>Oomycota</taxon>
        <taxon>Peronosporomycetes</taxon>
        <taxon>Albuginales</taxon>
        <taxon>Albuginaceae</taxon>
        <taxon>Albugo</taxon>
    </lineage>
</organism>
<reference evidence="1 2" key="1">
    <citation type="submission" date="2012-05" db="EMBL/GenBank/DDBJ databases">
        <title>Recombination and specialization in a pathogen metapopulation.</title>
        <authorList>
            <person name="Gardiner A."/>
            <person name="Kemen E."/>
            <person name="Schultz-Larsen T."/>
            <person name="MacLean D."/>
            <person name="Van Oosterhout C."/>
            <person name="Jones J.D.G."/>
        </authorList>
    </citation>
    <scope>NUCLEOTIDE SEQUENCE [LARGE SCALE GENOMIC DNA]</scope>
    <source>
        <strain evidence="1 2">Ac Nc2</strain>
    </source>
</reference>
<name>A0A024FTS6_9STRA</name>
<gene>
    <name evidence="1" type="ORF">BN9_105660</name>
</gene>
<evidence type="ECO:0000313" key="2">
    <source>
        <dbReference type="Proteomes" id="UP000053237"/>
    </source>
</evidence>
<accession>A0A024FTS6</accession>
<sequence length="160" mass="18487">MSFFCTKNCTCARVFLLNVKRIDCTNDSERLKYSDTLKTTAGVKENPIVRDRQALQESYACMKTVSVHLTFPNDCRSSIVDSFSDRMDTAQCKDCRYKYVCLFSDLSSNDFNSHSLTDGSHIRPYRCVTRTRQSHHTPFISSTEISHNRKKKFSIISNRE</sequence>
<protein>
    <submittedName>
        <fullName evidence="1">Uncharacterized protein</fullName>
    </submittedName>
</protein>
<evidence type="ECO:0000313" key="1">
    <source>
        <dbReference type="EMBL" id="CCI10533.1"/>
    </source>
</evidence>
<dbReference type="AlphaFoldDB" id="A0A024FTS6"/>